<dbReference type="PANTHER" id="PTHR18945">
    <property type="entry name" value="NEUROTRANSMITTER GATED ION CHANNEL"/>
    <property type="match status" value="1"/>
</dbReference>
<feature type="transmembrane region" description="Helical" evidence="5">
    <location>
        <begin position="12"/>
        <end position="32"/>
    </location>
</feature>
<organism evidence="7 8">
    <name type="scientific">Mesorhabditis spiculigera</name>
    <dbReference type="NCBI Taxonomy" id="96644"/>
    <lineage>
        <taxon>Eukaryota</taxon>
        <taxon>Metazoa</taxon>
        <taxon>Ecdysozoa</taxon>
        <taxon>Nematoda</taxon>
        <taxon>Chromadorea</taxon>
        <taxon>Rhabditida</taxon>
        <taxon>Rhabditina</taxon>
        <taxon>Rhabditomorpha</taxon>
        <taxon>Rhabditoidea</taxon>
        <taxon>Rhabditidae</taxon>
        <taxon>Mesorhabditinae</taxon>
        <taxon>Mesorhabditis</taxon>
    </lineage>
</organism>
<feature type="domain" description="Neurotransmitter-gated ion-channel ligand-binding" evidence="6">
    <location>
        <begin position="72"/>
        <end position="239"/>
    </location>
</feature>
<dbReference type="InterPro" id="IPR006201">
    <property type="entry name" value="Neur_channel"/>
</dbReference>
<sequence>MFWSGNTKEEQLSKLSIGLTSMMSMTIFVQMLSDEIPRNSTFPLLGWFVIIDVILVSIAWSYANFLANTQLLYQELFDTRNYRRDLSPIYSGSGRDQEIPPFSLLVTLQYIQLLGIDAQSQMASISMEVGYQYIDPRLIWNSTKFGGVESINVEWTKIWVPANGISNAQTLEIIYPDQFTTATIASNGTISLSLQIYAETRCVMDVRTFPFDEQICTIDFFNNAYDTDAFALMASKFTKYTQGIIYVQYNLDIQREPTFYVFVIAIPCFLLTLLSIWGMFWTPNTDEEQLSKLSIGLTSMMSMTIFVEMLSNAIPRNASFPLFGWLVIIDVFLVSIACVVLVTLPYDETKISKKGAEARIPESYSQNSSSTINWDDLGVDPDYARFLQKNQELYDELFITRNYRSDLSPIFNQATKNNSIPRFNVMISLEFIQLLGVTLQVVYPDPLNTANIYANGSVAVSFQIYAETRCVMDVKNFPFDEQSCTIDIFNNAYTLDMVQETGALFTKYVDGIIFDNGEWKFKNVSMEYFDFSGTGRDKYDFLQFVLNIKREPNFYVFVIVIPCFLLTLLSIWGMFWTLNNREEQLSKLSIGLTSMMSMTIFVQMLSEEIPRNSSFPLLGWFVIIDVGLVSLACVILVTLPFEKAKNVKKEVDGLEGIRKWSPFLRNWLISRHFFIFFTFQMANVTNFIVFMSHWN</sequence>
<gene>
    <name evidence="7" type="ORF">MSPICULIGERA_LOCUS14522</name>
</gene>
<keyword evidence="8" id="KW-1185">Reference proteome</keyword>
<feature type="transmembrane region" description="Helical" evidence="5">
    <location>
        <begin position="554"/>
        <end position="576"/>
    </location>
</feature>
<dbReference type="Pfam" id="PF02931">
    <property type="entry name" value="Neur_chan_LBD"/>
    <property type="match status" value="2"/>
</dbReference>
<evidence type="ECO:0000313" key="7">
    <source>
        <dbReference type="EMBL" id="CAJ0576226.1"/>
    </source>
</evidence>
<evidence type="ECO:0000259" key="6">
    <source>
        <dbReference type="Pfam" id="PF02931"/>
    </source>
</evidence>
<dbReference type="PROSITE" id="PS00236">
    <property type="entry name" value="NEUROTR_ION_CHANNEL"/>
    <property type="match status" value="2"/>
</dbReference>
<dbReference type="InterPro" id="IPR018000">
    <property type="entry name" value="Neurotransmitter_ion_chnl_CS"/>
</dbReference>
<dbReference type="InterPro" id="IPR036734">
    <property type="entry name" value="Neur_chan_lig-bd_sf"/>
</dbReference>
<dbReference type="SUPFAM" id="SSF90112">
    <property type="entry name" value="Neurotransmitter-gated ion-channel transmembrane pore"/>
    <property type="match status" value="3"/>
</dbReference>
<dbReference type="CDD" id="cd19051">
    <property type="entry name" value="LGIC_TM_cation"/>
    <property type="match status" value="2"/>
</dbReference>
<dbReference type="Proteomes" id="UP001177023">
    <property type="component" value="Unassembled WGS sequence"/>
</dbReference>
<keyword evidence="4 5" id="KW-0472">Membrane</keyword>
<protein>
    <recommendedName>
        <fullName evidence="6">Neurotransmitter-gated ion-channel ligand-binding domain-containing protein</fullName>
    </recommendedName>
</protein>
<feature type="transmembrane region" description="Helical" evidence="5">
    <location>
        <begin position="322"/>
        <end position="344"/>
    </location>
</feature>
<dbReference type="GO" id="GO:0004888">
    <property type="term" value="F:transmembrane signaling receptor activity"/>
    <property type="evidence" value="ECO:0007669"/>
    <property type="project" value="InterPro"/>
</dbReference>
<keyword evidence="2 5" id="KW-0812">Transmembrane</keyword>
<proteinExistence type="predicted"/>
<dbReference type="SUPFAM" id="SSF63712">
    <property type="entry name" value="Nicotinic receptor ligand binding domain-like"/>
    <property type="match status" value="2"/>
</dbReference>
<comment type="subcellular location">
    <subcellularLocation>
        <location evidence="1">Membrane</location>
        <topology evidence="1">Multi-pass membrane protein</topology>
    </subcellularLocation>
</comment>
<name>A0AA36G2X1_9BILA</name>
<feature type="transmembrane region" description="Helical" evidence="5">
    <location>
        <begin position="44"/>
        <end position="63"/>
    </location>
</feature>
<dbReference type="InterPro" id="IPR036719">
    <property type="entry name" value="Neuro-gated_channel_TM_sf"/>
</dbReference>
<evidence type="ECO:0000256" key="3">
    <source>
        <dbReference type="ARBA" id="ARBA00022989"/>
    </source>
</evidence>
<keyword evidence="3 5" id="KW-1133">Transmembrane helix</keyword>
<feature type="non-terminal residue" evidence="7">
    <location>
        <position position="695"/>
    </location>
</feature>
<feature type="transmembrane region" description="Helical" evidence="5">
    <location>
        <begin position="259"/>
        <end position="281"/>
    </location>
</feature>
<dbReference type="Gene3D" id="1.20.58.390">
    <property type="entry name" value="Neurotransmitter-gated ion-channel transmembrane domain"/>
    <property type="match status" value="3"/>
</dbReference>
<dbReference type="GO" id="GO:0016020">
    <property type="term" value="C:membrane"/>
    <property type="evidence" value="ECO:0007669"/>
    <property type="project" value="UniProtKB-SubCell"/>
</dbReference>
<feature type="transmembrane region" description="Helical" evidence="5">
    <location>
        <begin position="617"/>
        <end position="639"/>
    </location>
</feature>
<evidence type="ECO:0000256" key="4">
    <source>
        <dbReference type="ARBA" id="ARBA00023136"/>
    </source>
</evidence>
<feature type="transmembrane region" description="Helical" evidence="5">
    <location>
        <begin position="673"/>
        <end position="694"/>
    </location>
</feature>
<reference evidence="7" key="1">
    <citation type="submission" date="2023-06" db="EMBL/GenBank/DDBJ databases">
        <authorList>
            <person name="Delattre M."/>
        </authorList>
    </citation>
    <scope>NUCLEOTIDE SEQUENCE</scope>
    <source>
        <strain evidence="7">AF72</strain>
    </source>
</reference>
<evidence type="ECO:0000256" key="1">
    <source>
        <dbReference type="ARBA" id="ARBA00004141"/>
    </source>
</evidence>
<dbReference type="GO" id="GO:0005230">
    <property type="term" value="F:extracellular ligand-gated monoatomic ion channel activity"/>
    <property type="evidence" value="ECO:0007669"/>
    <property type="project" value="InterPro"/>
</dbReference>
<dbReference type="AlphaFoldDB" id="A0AA36G2X1"/>
<dbReference type="Gene3D" id="2.70.170.10">
    <property type="entry name" value="Neurotransmitter-gated ion-channel ligand-binding domain"/>
    <property type="match status" value="2"/>
</dbReference>
<dbReference type="InterPro" id="IPR038050">
    <property type="entry name" value="Neuro_actylchol_rec"/>
</dbReference>
<accession>A0AA36G2X1</accession>
<evidence type="ECO:0000256" key="5">
    <source>
        <dbReference type="SAM" id="Phobius"/>
    </source>
</evidence>
<dbReference type="InterPro" id="IPR006202">
    <property type="entry name" value="Neur_chan_lig-bd"/>
</dbReference>
<comment type="caution">
    <text evidence="7">The sequence shown here is derived from an EMBL/GenBank/DDBJ whole genome shotgun (WGS) entry which is preliminary data.</text>
</comment>
<evidence type="ECO:0000256" key="2">
    <source>
        <dbReference type="ARBA" id="ARBA00022692"/>
    </source>
</evidence>
<dbReference type="EMBL" id="CATQJA010002643">
    <property type="protein sequence ID" value="CAJ0576226.1"/>
    <property type="molecule type" value="Genomic_DNA"/>
</dbReference>
<evidence type="ECO:0000313" key="8">
    <source>
        <dbReference type="Proteomes" id="UP001177023"/>
    </source>
</evidence>
<feature type="domain" description="Neurotransmitter-gated ion-channel ligand-binding" evidence="6">
    <location>
        <begin position="449"/>
        <end position="552"/>
    </location>
</feature>
<dbReference type="CDD" id="cd18989">
    <property type="entry name" value="LGIC_ECD_cation"/>
    <property type="match status" value="1"/>
</dbReference>